<accession>A0ABV4J4A7</accession>
<evidence type="ECO:0000313" key="3">
    <source>
        <dbReference type="Proteomes" id="UP001567537"/>
    </source>
</evidence>
<comment type="caution">
    <text evidence="2">The sequence shown here is derived from an EMBL/GenBank/DDBJ whole genome shotgun (WGS) entry which is preliminary data.</text>
</comment>
<dbReference type="Gene3D" id="3.40.50.1820">
    <property type="entry name" value="alpha/beta hydrolase"/>
    <property type="match status" value="1"/>
</dbReference>
<keyword evidence="3" id="KW-1185">Reference proteome</keyword>
<dbReference type="PANTHER" id="PTHR43433">
    <property type="entry name" value="HYDROLASE, ALPHA/BETA FOLD FAMILY PROTEIN"/>
    <property type="match status" value="1"/>
</dbReference>
<name>A0ABV4J4A7_9ACTN</name>
<dbReference type="SUPFAM" id="SSF53474">
    <property type="entry name" value="alpha/beta-Hydrolases"/>
    <property type="match status" value="1"/>
</dbReference>
<dbReference type="InterPro" id="IPR000073">
    <property type="entry name" value="AB_hydrolase_1"/>
</dbReference>
<evidence type="ECO:0000259" key="1">
    <source>
        <dbReference type="Pfam" id="PF00561"/>
    </source>
</evidence>
<organism evidence="2 3">
    <name type="scientific">Streptomyces pimonensis</name>
    <dbReference type="NCBI Taxonomy" id="2860288"/>
    <lineage>
        <taxon>Bacteria</taxon>
        <taxon>Bacillati</taxon>
        <taxon>Actinomycetota</taxon>
        <taxon>Actinomycetes</taxon>
        <taxon>Kitasatosporales</taxon>
        <taxon>Streptomycetaceae</taxon>
        <taxon>Streptomyces</taxon>
    </lineage>
</organism>
<proteinExistence type="predicted"/>
<gene>
    <name evidence="2" type="ORF">KYY02_24705</name>
</gene>
<evidence type="ECO:0000313" key="2">
    <source>
        <dbReference type="EMBL" id="MEZ3181761.1"/>
    </source>
</evidence>
<feature type="domain" description="AB hydrolase-1" evidence="1">
    <location>
        <begin position="32"/>
        <end position="130"/>
    </location>
</feature>
<sequence>MLVVPPTRVGEERLPDGRLLGWAEWGREDGTPVLLCPGAATSRHLGLDAAAVHDLGIRLISLDRPGLGASTPAPRRTFADFAVDVRTFAHRRGLGRPAMVANSQGAPFALACAAAGAVDALAVVSGADEVADPRFADVLPPQLRHLVDLAVDEPHKAEEIFAAFTAQAMWEMVLGGSPACDVAVYREESFTAAYLRALREGFAQGAGGYARDAVLAMGRWGLDLASIAVPVDVWYGVEDLGHSPDQGARLTSRIPSAVRHLVPGIGGAVLWTHSHRIVRVLLDHVRET</sequence>
<dbReference type="EMBL" id="JAHWZY010000030">
    <property type="protein sequence ID" value="MEZ3181761.1"/>
    <property type="molecule type" value="Genomic_DNA"/>
</dbReference>
<protein>
    <submittedName>
        <fullName evidence="2">Alpha/beta hydrolase</fullName>
    </submittedName>
</protein>
<reference evidence="2 3" key="1">
    <citation type="journal article" date="2021" name="Res Sq">
        <title>Streptomyces Pimoensis sp. nov., Isolated From the Taklimakan Desert in Xinjiang, China.</title>
        <authorList>
            <person name="Zhang P."/>
            <person name="Luo X."/>
            <person name="Luo X."/>
            <person name="Liu Z."/>
            <person name="Xia Z."/>
            <person name="Wan C."/>
            <person name="zhang L."/>
        </authorList>
    </citation>
    <scope>NUCLEOTIDE SEQUENCE [LARGE SCALE GENOMIC DNA]</scope>
    <source>
        <strain evidence="2 3">TRM75549</strain>
    </source>
</reference>
<dbReference type="InterPro" id="IPR029058">
    <property type="entry name" value="AB_hydrolase_fold"/>
</dbReference>
<dbReference type="GO" id="GO:0016787">
    <property type="term" value="F:hydrolase activity"/>
    <property type="evidence" value="ECO:0007669"/>
    <property type="project" value="UniProtKB-KW"/>
</dbReference>
<dbReference type="Proteomes" id="UP001567537">
    <property type="component" value="Unassembled WGS sequence"/>
</dbReference>
<dbReference type="RefSeq" id="WP_371241670.1">
    <property type="nucleotide sequence ID" value="NZ_JAHWZY010000030.1"/>
</dbReference>
<dbReference type="PANTHER" id="PTHR43433:SF10">
    <property type="entry name" value="AB HYDROLASE-1 DOMAIN-CONTAINING PROTEIN"/>
    <property type="match status" value="1"/>
</dbReference>
<dbReference type="InterPro" id="IPR050471">
    <property type="entry name" value="AB_hydrolase"/>
</dbReference>
<dbReference type="Pfam" id="PF00561">
    <property type="entry name" value="Abhydrolase_1"/>
    <property type="match status" value="1"/>
</dbReference>
<keyword evidence="2" id="KW-0378">Hydrolase</keyword>